<dbReference type="Pfam" id="PF07811">
    <property type="entry name" value="TadE"/>
    <property type="match status" value="1"/>
</dbReference>
<accession>A0ABU3N425</accession>
<reference evidence="4" key="1">
    <citation type="submission" date="2022-04" db="EMBL/GenBank/DDBJ databases">
        <title>Tomato heritable bacteria conferring resistance against bacterial wilt.</title>
        <authorList>
            <person name="Yin J."/>
        </authorList>
    </citation>
    <scope>NUCLEOTIDE SEQUENCE</scope>
    <source>
        <strain evidence="4">Cra20</strain>
    </source>
</reference>
<evidence type="ECO:0000256" key="1">
    <source>
        <dbReference type="SAM" id="MobiDB-lite"/>
    </source>
</evidence>
<protein>
    <submittedName>
        <fullName evidence="4">Pilus assembly protein</fullName>
    </submittedName>
</protein>
<keyword evidence="2" id="KW-1133">Transmembrane helix</keyword>
<organism evidence="4">
    <name type="scientific">Sphingomonas psychrotolerans</name>
    <dbReference type="NCBI Taxonomy" id="1327635"/>
    <lineage>
        <taxon>Bacteria</taxon>
        <taxon>Pseudomonadati</taxon>
        <taxon>Pseudomonadota</taxon>
        <taxon>Alphaproteobacteria</taxon>
        <taxon>Sphingomonadales</taxon>
        <taxon>Sphingomonadaceae</taxon>
        <taxon>Sphingomonas</taxon>
    </lineage>
</organism>
<evidence type="ECO:0000259" key="3">
    <source>
        <dbReference type="Pfam" id="PF07811"/>
    </source>
</evidence>
<feature type="region of interest" description="Disordered" evidence="1">
    <location>
        <begin position="114"/>
        <end position="136"/>
    </location>
</feature>
<keyword evidence="2" id="KW-0472">Membrane</keyword>
<comment type="caution">
    <text evidence="4">The sequence shown here is derived from an EMBL/GenBank/DDBJ whole genome shotgun (WGS) entry which is preliminary data.</text>
</comment>
<evidence type="ECO:0000313" key="4">
    <source>
        <dbReference type="EMBL" id="MDT8758045.1"/>
    </source>
</evidence>
<evidence type="ECO:0000256" key="2">
    <source>
        <dbReference type="SAM" id="Phobius"/>
    </source>
</evidence>
<proteinExistence type="predicted"/>
<feature type="domain" description="TadE-like" evidence="3">
    <location>
        <begin position="7"/>
        <end position="49"/>
    </location>
</feature>
<dbReference type="InterPro" id="IPR012495">
    <property type="entry name" value="TadE-like_dom"/>
</dbReference>
<keyword evidence="2" id="KW-0812">Transmembrane</keyword>
<sequence length="195" mass="20982">MLYDSRGSAAVEFAIVAPVMALLLLGGLDIGHTLYMRATLQGALQKAARDSTLESGAAQTRQEALDRKITDQAKALANNAEVKITRRYYRTFEKAAAAAAEIWTDVNSNGRCDAGEPYQDANQNGKWDADGGNGGQGGAKDATLYTVTVSYPRMFPLNNFIGGSDRTEVKASTVLRNQPYADQGVYGDPTEEHCP</sequence>
<gene>
    <name evidence="4" type="ORF">MZO42_04990</name>
</gene>
<feature type="transmembrane region" description="Helical" evidence="2">
    <location>
        <begin position="6"/>
        <end position="28"/>
    </location>
</feature>
<name>A0ABU3N425_9SPHN</name>
<dbReference type="EMBL" id="JALMLT010000001">
    <property type="protein sequence ID" value="MDT8758045.1"/>
    <property type="molecule type" value="Genomic_DNA"/>
</dbReference>